<keyword evidence="18" id="KW-1185">Reference proteome</keyword>
<proteinExistence type="inferred from homology"/>
<evidence type="ECO:0000256" key="7">
    <source>
        <dbReference type="ARBA" id="ARBA00022670"/>
    </source>
</evidence>
<dbReference type="InterPro" id="IPR027268">
    <property type="entry name" value="Peptidase_M4/M1_CTD_sf"/>
</dbReference>
<reference evidence="17 18" key="1">
    <citation type="submission" date="2024-02" db="EMBL/GenBank/DDBJ databases">
        <title>Lysinimicrobium sediminis NBRC 112286.</title>
        <authorList>
            <person name="Ichikawa N."/>
            <person name="Katano-Makiyama Y."/>
            <person name="Hidaka K."/>
        </authorList>
    </citation>
    <scope>NUCLEOTIDE SEQUENCE [LARGE SCALE GENOMIC DNA]</scope>
    <source>
        <strain evidence="17 18">NBRC 112286</strain>
    </source>
</reference>
<evidence type="ECO:0000259" key="15">
    <source>
        <dbReference type="Pfam" id="PF11838"/>
    </source>
</evidence>
<feature type="domain" description="ERAP1-like C-terminal" evidence="15">
    <location>
        <begin position="536"/>
        <end position="850"/>
    </location>
</feature>
<dbReference type="Pfam" id="PF01433">
    <property type="entry name" value="Peptidase_M1"/>
    <property type="match status" value="1"/>
</dbReference>
<dbReference type="InterPro" id="IPR042097">
    <property type="entry name" value="Aminopeptidase_N-like_N_sf"/>
</dbReference>
<evidence type="ECO:0000256" key="11">
    <source>
        <dbReference type="ARBA" id="ARBA00023049"/>
    </source>
</evidence>
<dbReference type="GO" id="GO:0004177">
    <property type="term" value="F:aminopeptidase activity"/>
    <property type="evidence" value="ECO:0007669"/>
    <property type="project" value="UniProtKB-KW"/>
</dbReference>
<sequence>MPGMNLTKQEAADRAALVSNVHYSVTLDFTTGGDTYRSDTTVTFDATPGATTFIEATGATIDLVELNGAPLDPAGHREGRIVLAGLAAHNSLRIAGDFAYRNDGQAIHRFVDPADGEVYLYSQFAANDARGAFACFDQPDIKGSFSFDVTVPDHWVVVSNSPTPAPAPLDGTVDIAGTRRGRSRWTFAATVPIPCYGAAVVAGPYAFHEGVLHGTAGDIPARVYGRPSLEQHFDGDRVLADTQAGLELYERVFRTPYPYDKYDQIYVPQYNLGAMENIGCVTLSEDRLLYRGRASAAELEERTVVVLHELAHMWFGNLVTMKWWDDLWLNESFAEFIGTWAAAEVTQWKDSWVTFAADRKSIAYVQDQLPTTHAIVTEVPDTEATVSAFDMITYAKGASALKQLARYVGENAFFGGVATYLERYHHSNATLAEFLAEVEAAAQRPLDEWASVWLETPGVTTLRAVVATDDAGVISRLAVAEDVPAEYPVHRPHRVEIAGYEVTDGVPRRAWTLPTTVGGELTEIDEAKGRAVPDLLLVNDRDLTYAKVHLDEHSLATLDAYGGAIEDPMVQAGVLDALWHMTRDGSLPAQRYVDAVLTLLPRVANSATAESHVALMVVALRRYLAPELLATVSESAAESLWSALAAAEPGSDIQLQLLKGYALLAATEDQGLRLRALVEASAELPGLPVDSDLLWDLLGGMAACGGLTSDELDAYAARDVSAAGERRAAGVRASLASPAAKQAAWDALVRPANGPAANAVQFELAAGFTRAIDPGVLVPVLDDLLGSLREYYDANAGFVGARVVKHVFPVQLTGRVDDLAARVTAWLAANADAPSVLRKAVVEGLDHIHRAQVAQAVSRMAAQPGAATTEGIR</sequence>
<dbReference type="RefSeq" id="WP_345379801.1">
    <property type="nucleotide sequence ID" value="NZ_BAABRR010000009.1"/>
</dbReference>
<keyword evidence="10" id="KW-0862">Zinc</keyword>
<dbReference type="EMBL" id="BAABRR010000009">
    <property type="protein sequence ID" value="GAA5519441.1"/>
    <property type="molecule type" value="Genomic_DNA"/>
</dbReference>
<evidence type="ECO:0000256" key="5">
    <source>
        <dbReference type="ARBA" id="ARBA00015611"/>
    </source>
</evidence>
<name>A0ABP9WHZ4_9MICO</name>
<dbReference type="InterPro" id="IPR012778">
    <property type="entry name" value="Pept_M1_aminopeptidase"/>
</dbReference>
<evidence type="ECO:0000256" key="4">
    <source>
        <dbReference type="ARBA" id="ARBA00012564"/>
    </source>
</evidence>
<evidence type="ECO:0000259" key="14">
    <source>
        <dbReference type="Pfam" id="PF01433"/>
    </source>
</evidence>
<organism evidence="17 18">
    <name type="scientific">Demequina sediminis</name>
    <dbReference type="NCBI Taxonomy" id="1930058"/>
    <lineage>
        <taxon>Bacteria</taxon>
        <taxon>Bacillati</taxon>
        <taxon>Actinomycetota</taxon>
        <taxon>Actinomycetes</taxon>
        <taxon>Micrococcales</taxon>
        <taxon>Demequinaceae</taxon>
        <taxon>Demequina</taxon>
    </lineage>
</organism>
<feature type="domain" description="Aminopeptidase N-like N-terminal" evidence="16">
    <location>
        <begin position="101"/>
        <end position="196"/>
    </location>
</feature>
<keyword evidence="9" id="KW-0378">Hydrolase</keyword>
<evidence type="ECO:0000256" key="2">
    <source>
        <dbReference type="ARBA" id="ARBA00001947"/>
    </source>
</evidence>
<evidence type="ECO:0000256" key="8">
    <source>
        <dbReference type="ARBA" id="ARBA00022723"/>
    </source>
</evidence>
<dbReference type="PRINTS" id="PR00756">
    <property type="entry name" value="ALADIPTASE"/>
</dbReference>
<feature type="domain" description="Peptidase M1 membrane alanine aminopeptidase" evidence="14">
    <location>
        <begin position="242"/>
        <end position="453"/>
    </location>
</feature>
<dbReference type="Pfam" id="PF11838">
    <property type="entry name" value="ERAP1_C"/>
    <property type="match status" value="1"/>
</dbReference>
<keyword evidence="6 17" id="KW-0031">Aminopeptidase</keyword>
<accession>A0ABP9WHZ4</accession>
<evidence type="ECO:0000256" key="13">
    <source>
        <dbReference type="ARBA" id="ARBA00031533"/>
    </source>
</evidence>
<dbReference type="Proteomes" id="UP001426770">
    <property type="component" value="Unassembled WGS sequence"/>
</dbReference>
<keyword evidence="11" id="KW-0482">Metalloprotease</keyword>
<comment type="cofactor">
    <cofactor evidence="2">
        <name>Zn(2+)</name>
        <dbReference type="ChEBI" id="CHEBI:29105"/>
    </cofactor>
</comment>
<evidence type="ECO:0000259" key="16">
    <source>
        <dbReference type="Pfam" id="PF17900"/>
    </source>
</evidence>
<evidence type="ECO:0000313" key="18">
    <source>
        <dbReference type="Proteomes" id="UP001426770"/>
    </source>
</evidence>
<comment type="similarity">
    <text evidence="3">Belongs to the peptidase M1 family.</text>
</comment>
<keyword evidence="8" id="KW-0479">Metal-binding</keyword>
<dbReference type="Gene3D" id="2.60.40.1730">
    <property type="entry name" value="tricorn interacting facor f3 domain"/>
    <property type="match status" value="1"/>
</dbReference>
<evidence type="ECO:0000256" key="6">
    <source>
        <dbReference type="ARBA" id="ARBA00022438"/>
    </source>
</evidence>
<dbReference type="EC" id="3.4.11.2" evidence="4"/>
<evidence type="ECO:0000256" key="10">
    <source>
        <dbReference type="ARBA" id="ARBA00022833"/>
    </source>
</evidence>
<gene>
    <name evidence="17" type="primary">pepN_1</name>
    <name evidence="17" type="ORF">Lsed01_01888</name>
</gene>
<dbReference type="PANTHER" id="PTHR11533:SF174">
    <property type="entry name" value="PUROMYCIN-SENSITIVE AMINOPEPTIDASE-RELATED"/>
    <property type="match status" value="1"/>
</dbReference>
<dbReference type="Gene3D" id="1.10.390.10">
    <property type="entry name" value="Neutral Protease Domain 2"/>
    <property type="match status" value="1"/>
</dbReference>
<dbReference type="SUPFAM" id="SSF63737">
    <property type="entry name" value="Leukotriene A4 hydrolase N-terminal domain"/>
    <property type="match status" value="1"/>
</dbReference>
<comment type="catalytic activity">
    <reaction evidence="1">
        <text>Release of an N-terminal amino acid, Xaa-|-Yaa- from a peptide, amide or arylamide. Xaa is preferably Ala, but may be most amino acids including Pro (slow action). When a terminal hydrophobic residue is followed by a prolyl residue, the two may be released as an intact Xaa-Pro dipeptide.</text>
        <dbReference type="EC" id="3.4.11.2"/>
    </reaction>
</comment>
<evidence type="ECO:0000256" key="1">
    <source>
        <dbReference type="ARBA" id="ARBA00000098"/>
    </source>
</evidence>
<evidence type="ECO:0000256" key="9">
    <source>
        <dbReference type="ARBA" id="ARBA00022801"/>
    </source>
</evidence>
<dbReference type="SUPFAM" id="SSF55486">
    <property type="entry name" value="Metalloproteases ('zincins'), catalytic domain"/>
    <property type="match status" value="1"/>
</dbReference>
<dbReference type="InterPro" id="IPR014782">
    <property type="entry name" value="Peptidase_M1_dom"/>
</dbReference>
<dbReference type="InterPro" id="IPR001930">
    <property type="entry name" value="Peptidase_M1"/>
</dbReference>
<evidence type="ECO:0000256" key="12">
    <source>
        <dbReference type="ARBA" id="ARBA00029811"/>
    </source>
</evidence>
<dbReference type="PANTHER" id="PTHR11533">
    <property type="entry name" value="PROTEASE M1 ZINC METALLOPROTEASE"/>
    <property type="match status" value="1"/>
</dbReference>
<evidence type="ECO:0000313" key="17">
    <source>
        <dbReference type="EMBL" id="GAA5519441.1"/>
    </source>
</evidence>
<dbReference type="InterPro" id="IPR024571">
    <property type="entry name" value="ERAP1-like_C_dom"/>
</dbReference>
<protein>
    <recommendedName>
        <fullName evidence="5">Aminopeptidase N</fullName>
        <ecNumber evidence="4">3.4.11.2</ecNumber>
    </recommendedName>
    <alternativeName>
        <fullName evidence="12">Alanine aminopeptidase</fullName>
    </alternativeName>
    <alternativeName>
        <fullName evidence="13">Lysyl aminopeptidase</fullName>
    </alternativeName>
</protein>
<comment type="caution">
    <text evidence="17">The sequence shown here is derived from an EMBL/GenBank/DDBJ whole genome shotgun (WGS) entry which is preliminary data.</text>
</comment>
<keyword evidence="7" id="KW-0645">Protease</keyword>
<dbReference type="CDD" id="cd09602">
    <property type="entry name" value="M1_APN"/>
    <property type="match status" value="1"/>
</dbReference>
<dbReference type="InterPro" id="IPR045357">
    <property type="entry name" value="Aminopeptidase_N-like_N"/>
</dbReference>
<dbReference type="InterPro" id="IPR050344">
    <property type="entry name" value="Peptidase_M1_aminopeptidases"/>
</dbReference>
<dbReference type="Pfam" id="PF17900">
    <property type="entry name" value="Peptidase_M1_N"/>
    <property type="match status" value="1"/>
</dbReference>
<evidence type="ECO:0000256" key="3">
    <source>
        <dbReference type="ARBA" id="ARBA00010136"/>
    </source>
</evidence>
<dbReference type="NCBIfam" id="TIGR02412">
    <property type="entry name" value="pepN_strep_liv"/>
    <property type="match status" value="1"/>
</dbReference>